<sequence>MIIYVLQNYNQIATSELTEKVMKGIQKAIDKRIEQAKRDERGNHNF</sequence>
<accession>H8KRW3</accession>
<gene>
    <name evidence="1" type="ordered locus">Solca_2717</name>
</gene>
<evidence type="ECO:0000313" key="2">
    <source>
        <dbReference type="Proteomes" id="UP000007590"/>
    </source>
</evidence>
<dbReference type="HOGENOM" id="CLU_3189102_0_0_10"/>
<reference evidence="1" key="1">
    <citation type="submission" date="2012-02" db="EMBL/GenBank/DDBJ databases">
        <title>The complete genome of Solitalea canadensis DSM 3403.</title>
        <authorList>
            <consortium name="US DOE Joint Genome Institute (JGI-PGF)"/>
            <person name="Lucas S."/>
            <person name="Copeland A."/>
            <person name="Lapidus A."/>
            <person name="Glavina del Rio T."/>
            <person name="Dalin E."/>
            <person name="Tice H."/>
            <person name="Bruce D."/>
            <person name="Goodwin L."/>
            <person name="Pitluck S."/>
            <person name="Peters L."/>
            <person name="Ovchinnikova G."/>
            <person name="Lu M."/>
            <person name="Kyrpides N."/>
            <person name="Mavromatis K."/>
            <person name="Ivanova N."/>
            <person name="Brettin T."/>
            <person name="Detter J.C."/>
            <person name="Han C."/>
            <person name="Larimer F."/>
            <person name="Land M."/>
            <person name="Hauser L."/>
            <person name="Markowitz V."/>
            <person name="Cheng J.-F."/>
            <person name="Hugenholtz P."/>
            <person name="Woyke T."/>
            <person name="Wu D."/>
            <person name="Spring S."/>
            <person name="Schroeder M."/>
            <person name="Kopitz M."/>
            <person name="Brambilla E."/>
            <person name="Klenk H.-P."/>
            <person name="Eisen J.A."/>
        </authorList>
    </citation>
    <scope>NUCLEOTIDE SEQUENCE</scope>
    <source>
        <strain evidence="1">DSM 3403</strain>
    </source>
</reference>
<evidence type="ECO:0000313" key="1">
    <source>
        <dbReference type="EMBL" id="AFD07751.1"/>
    </source>
</evidence>
<dbReference type="AlphaFoldDB" id="H8KRW3"/>
<dbReference type="Proteomes" id="UP000007590">
    <property type="component" value="Chromosome"/>
</dbReference>
<organism evidence="1 2">
    <name type="scientific">Solitalea canadensis (strain ATCC 29591 / DSM 3403 / JCM 21819 / LMG 8368 / NBRC 15130 / NCIMB 12057 / USAM 9D)</name>
    <name type="common">Flexibacter canadensis</name>
    <dbReference type="NCBI Taxonomy" id="929556"/>
    <lineage>
        <taxon>Bacteria</taxon>
        <taxon>Pseudomonadati</taxon>
        <taxon>Bacteroidota</taxon>
        <taxon>Sphingobacteriia</taxon>
        <taxon>Sphingobacteriales</taxon>
        <taxon>Sphingobacteriaceae</taxon>
        <taxon>Solitalea</taxon>
    </lineage>
</organism>
<dbReference type="KEGG" id="scn:Solca_2717"/>
<keyword evidence="2" id="KW-1185">Reference proteome</keyword>
<name>H8KRW3_SOLCM</name>
<proteinExistence type="predicted"/>
<dbReference type="EMBL" id="CP003349">
    <property type="protein sequence ID" value="AFD07751.1"/>
    <property type="molecule type" value="Genomic_DNA"/>
</dbReference>
<protein>
    <submittedName>
        <fullName evidence="1">Uncharacterized protein</fullName>
    </submittedName>
</protein>